<evidence type="ECO:0000313" key="6">
    <source>
        <dbReference type="EMBL" id="AAC97773.1"/>
    </source>
</evidence>
<dbReference type="GO" id="GO:0004222">
    <property type="term" value="F:metalloendopeptidase activity"/>
    <property type="evidence" value="ECO:0007669"/>
    <property type="project" value="InterPro"/>
</dbReference>
<evidence type="ECO:0000256" key="4">
    <source>
        <dbReference type="ARBA" id="ARBA00022833"/>
    </source>
</evidence>
<dbReference type="InterPro" id="IPR024079">
    <property type="entry name" value="MetalloPept_cat_dom_sf"/>
</dbReference>
<proteinExistence type="predicted"/>
<organismHost>
    <name type="scientific">Melanoplus sanguinipes</name>
    <name type="common">Migratory grasshopper</name>
    <dbReference type="NCBI Taxonomy" id="65742"/>
</organismHost>
<name>Q9YVR6_MSEPV</name>
<keyword evidence="2" id="KW-0479">Metal-binding</keyword>
<dbReference type="KEGG" id="vg:1449768"/>
<keyword evidence="1 6" id="KW-0645">Protease</keyword>
<keyword evidence="3" id="KW-0378">Hydrolase</keyword>
<evidence type="ECO:0000256" key="3">
    <source>
        <dbReference type="ARBA" id="ARBA00022801"/>
    </source>
</evidence>
<keyword evidence="6" id="KW-0482">Metalloprotease</keyword>
<dbReference type="SUPFAM" id="SSF55486">
    <property type="entry name" value="Metalloproteases ('zincins'), catalytic domain"/>
    <property type="match status" value="1"/>
</dbReference>
<accession>Q9YVR6</accession>
<dbReference type="Proteomes" id="UP000172353">
    <property type="component" value="Segment"/>
</dbReference>
<dbReference type="GO" id="GO:0031012">
    <property type="term" value="C:extracellular matrix"/>
    <property type="evidence" value="ECO:0007669"/>
    <property type="project" value="InterPro"/>
</dbReference>
<keyword evidence="7" id="KW-1185">Reference proteome</keyword>
<evidence type="ECO:0000259" key="5">
    <source>
        <dbReference type="Pfam" id="PF00413"/>
    </source>
</evidence>
<evidence type="ECO:0000256" key="2">
    <source>
        <dbReference type="ARBA" id="ARBA00022723"/>
    </source>
</evidence>
<dbReference type="Pfam" id="PF00413">
    <property type="entry name" value="Peptidase_M10"/>
    <property type="match status" value="1"/>
</dbReference>
<feature type="domain" description="Peptidase M10 metallopeptidase" evidence="5">
    <location>
        <begin position="38"/>
        <end position="166"/>
    </location>
</feature>
<dbReference type="RefSeq" id="NP_048247.1">
    <property type="nucleotide sequence ID" value="NC_001993.1"/>
</dbReference>
<dbReference type="InterPro" id="IPR001818">
    <property type="entry name" value="Pept_M10_metallopeptidase"/>
</dbReference>
<evidence type="ECO:0000313" key="7">
    <source>
        <dbReference type="Proteomes" id="UP000172353"/>
    </source>
</evidence>
<gene>
    <name evidence="6" type="primary">MSV176</name>
</gene>
<dbReference type="EMBL" id="AF063866">
    <property type="protein sequence ID" value="AAC97773.1"/>
    <property type="molecule type" value="Genomic_DNA"/>
</dbReference>
<keyword evidence="4" id="KW-0862">Zinc</keyword>
<dbReference type="PIR" id="T28337">
    <property type="entry name" value="T28337"/>
</dbReference>
<protein>
    <submittedName>
        <fullName evidence="6">ORF MSV176 putative metalloprotease, similar to Homo sapiens GB:X89576</fullName>
    </submittedName>
</protein>
<reference evidence="6 7" key="1">
    <citation type="journal article" date="1999" name="J. Virol.">
        <title>The genome of Melanoplus sanguinipes entomopoxvirus.</title>
        <authorList>
            <person name="Afonso C.L."/>
            <person name="Tulman E.R."/>
            <person name="Lu Z."/>
            <person name="Oma E."/>
            <person name="Kutish G.F."/>
            <person name="Rock D.L."/>
        </authorList>
    </citation>
    <scope>NUCLEOTIDE SEQUENCE [LARGE SCALE GENOMIC DNA]</scope>
    <source>
        <strain evidence="6">Tucson</strain>
    </source>
</reference>
<organism evidence="6 7">
    <name type="scientific">Melanoplus sanguinipes entomopoxvirus</name>
    <name type="common">MsEPV</name>
    <dbReference type="NCBI Taxonomy" id="83191"/>
    <lineage>
        <taxon>Viruses</taxon>
        <taxon>Varidnaviria</taxon>
        <taxon>Bamfordvirae</taxon>
        <taxon>Nucleocytoviricota</taxon>
        <taxon>Pokkesviricetes</taxon>
        <taxon>Chitovirales</taxon>
        <taxon>Poxviridae</taxon>
        <taxon>Entomopoxvirinae</taxon>
        <taxon>Deltaentomopoxvirus</taxon>
        <taxon>Deltaentomopoxvirus msanguinipes</taxon>
    </lineage>
</organism>
<dbReference type="GO" id="GO:0006508">
    <property type="term" value="P:proteolysis"/>
    <property type="evidence" value="ECO:0007669"/>
    <property type="project" value="UniProtKB-KW"/>
</dbReference>
<sequence length="238" mass="28428">MKFMILIFILIKIVSSNHVWKTDIFWCYERNDDVDVHVNHEYIHGHLRTAIYPYKFVFPFNISEINADSNLCNLRISVERKFHFNKITNKACFKFKDGALAHAGHTHYSKSYIHIHDDLLKVHPQIDENDYIYIDVFIHEFGHIIGLSHNSYDPTDVMYSFKRKESYLFELYKNVVLFDKILSRKNLLELISLYSNKFEKVNDEWAINKLNGQWIYFGTKETKCVMYLPSLQNWIVLC</sequence>
<evidence type="ECO:0000256" key="1">
    <source>
        <dbReference type="ARBA" id="ARBA00022670"/>
    </source>
</evidence>
<dbReference type="GeneID" id="1449768"/>
<dbReference type="Gene3D" id="3.40.390.10">
    <property type="entry name" value="Collagenase (Catalytic Domain)"/>
    <property type="match status" value="1"/>
</dbReference>
<dbReference type="GO" id="GO:0008270">
    <property type="term" value="F:zinc ion binding"/>
    <property type="evidence" value="ECO:0007669"/>
    <property type="project" value="InterPro"/>
</dbReference>